<dbReference type="SUPFAM" id="SSF50475">
    <property type="entry name" value="FMN-binding split barrel"/>
    <property type="match status" value="1"/>
</dbReference>
<dbReference type="Proteomes" id="UP000566819">
    <property type="component" value="Unassembled WGS sequence"/>
</dbReference>
<gene>
    <name evidence="1" type="ORF">G7Y89_g11121</name>
</gene>
<evidence type="ECO:0000313" key="2">
    <source>
        <dbReference type="Proteomes" id="UP000566819"/>
    </source>
</evidence>
<dbReference type="InterPro" id="IPR012349">
    <property type="entry name" value="Split_barrel_FMN-bd"/>
</dbReference>
<keyword evidence="2" id="KW-1185">Reference proteome</keyword>
<proteinExistence type="predicted"/>
<evidence type="ECO:0000313" key="1">
    <source>
        <dbReference type="EMBL" id="KAF4627037.1"/>
    </source>
</evidence>
<dbReference type="AlphaFoldDB" id="A0A8H4RF30"/>
<dbReference type="PANTHER" id="PTHR34071">
    <property type="entry name" value="5-NITROIMIDAZOLE ANTIBIOTICS RESISTANCE PROTEIN, NIMA-FAMILY-RELATED PROTEIN-RELATED"/>
    <property type="match status" value="1"/>
</dbReference>
<dbReference type="Gene3D" id="2.30.110.10">
    <property type="entry name" value="Electron Transport, Fmn-binding Protein, Chain A"/>
    <property type="match status" value="1"/>
</dbReference>
<dbReference type="PANTHER" id="PTHR34071:SF2">
    <property type="entry name" value="FLAVIN-NUCLEOTIDE-BINDING PROTEIN"/>
    <property type="match status" value="1"/>
</dbReference>
<dbReference type="EMBL" id="JAAMPI010001039">
    <property type="protein sequence ID" value="KAF4627037.1"/>
    <property type="molecule type" value="Genomic_DNA"/>
</dbReference>
<organism evidence="1 2">
    <name type="scientific">Cudoniella acicularis</name>
    <dbReference type="NCBI Taxonomy" id="354080"/>
    <lineage>
        <taxon>Eukaryota</taxon>
        <taxon>Fungi</taxon>
        <taxon>Dikarya</taxon>
        <taxon>Ascomycota</taxon>
        <taxon>Pezizomycotina</taxon>
        <taxon>Leotiomycetes</taxon>
        <taxon>Helotiales</taxon>
        <taxon>Tricladiaceae</taxon>
        <taxon>Cudoniella</taxon>
    </lineage>
</organism>
<sequence>MAEPSSNPAPPHGAVNKYDADLTKLVINSQHILHVSFITKDSEYPSVCYLVGKILKYKSNSEALYVHGHIQEAVKGRLEFAQEEGDPGLSVSIAASTIHSYYLGFSGFASGFTFANTVLNGTASLMNVSDKDRDEREWVMTQIVNAQISDRWKHLRPIKEEELDYVSIIKITPNAQKSHTYSVPKILGFETQKDVKDLDICRGHWEGAIPVWQTLGQPISGKHNEPDGEKTVAPKYVIDFIVAENAKNEKHSREIAGLDYPYDLPNY</sequence>
<accession>A0A8H4RF30</accession>
<protein>
    <submittedName>
        <fullName evidence="1">Uncharacterized protein</fullName>
    </submittedName>
</protein>
<dbReference type="OrthoDB" id="444432at2759"/>
<reference evidence="1 2" key="1">
    <citation type="submission" date="2020-03" db="EMBL/GenBank/DDBJ databases">
        <title>Draft Genome Sequence of Cudoniella acicularis.</title>
        <authorList>
            <person name="Buettner E."/>
            <person name="Kellner H."/>
        </authorList>
    </citation>
    <scope>NUCLEOTIDE SEQUENCE [LARGE SCALE GENOMIC DNA]</scope>
    <source>
        <strain evidence="1 2">DSM 108380</strain>
    </source>
</reference>
<name>A0A8H4RF30_9HELO</name>
<comment type="caution">
    <text evidence="1">The sequence shown here is derived from an EMBL/GenBank/DDBJ whole genome shotgun (WGS) entry which is preliminary data.</text>
</comment>